<dbReference type="InterPro" id="IPR050680">
    <property type="entry name" value="YpeA/RimI_acetyltransf"/>
</dbReference>
<reference evidence="4 5" key="1">
    <citation type="submission" date="2014-12" db="EMBL/GenBank/DDBJ databases">
        <title>Draft genome sequences of 29 type strains of Enterococci.</title>
        <authorList>
            <person name="Zhong Z."/>
            <person name="Sun Z."/>
            <person name="Liu W."/>
            <person name="Zhang W."/>
            <person name="Zhang H."/>
        </authorList>
    </citation>
    <scope>NUCLEOTIDE SEQUENCE [LARGE SCALE GENOMIC DNA]</scope>
    <source>
        <strain evidence="4 5">DSM 21207</strain>
    </source>
</reference>
<evidence type="ECO:0000256" key="2">
    <source>
        <dbReference type="ARBA" id="ARBA00023315"/>
    </source>
</evidence>
<dbReference type="CDD" id="cd04301">
    <property type="entry name" value="NAT_SF"/>
    <property type="match status" value="1"/>
</dbReference>
<dbReference type="InterPro" id="IPR000182">
    <property type="entry name" value="GNAT_dom"/>
</dbReference>
<dbReference type="STRING" id="317010.RU96_GL001644"/>
<dbReference type="Gene3D" id="3.40.630.30">
    <property type="match status" value="1"/>
</dbReference>
<gene>
    <name evidence="4" type="ORF">RU96_GL001644</name>
</gene>
<protein>
    <recommendedName>
        <fullName evidence="3">N-acetyltransferase domain-containing protein</fullName>
    </recommendedName>
</protein>
<organism evidence="4 5">
    <name type="scientific">Enterococcus canintestini</name>
    <dbReference type="NCBI Taxonomy" id="317010"/>
    <lineage>
        <taxon>Bacteria</taxon>
        <taxon>Bacillati</taxon>
        <taxon>Bacillota</taxon>
        <taxon>Bacilli</taxon>
        <taxon>Lactobacillales</taxon>
        <taxon>Enterococcaceae</taxon>
        <taxon>Enterococcus</taxon>
    </lineage>
</organism>
<dbReference type="SUPFAM" id="SSF55729">
    <property type="entry name" value="Acyl-CoA N-acyltransferases (Nat)"/>
    <property type="match status" value="1"/>
</dbReference>
<proteinExistence type="predicted"/>
<dbReference type="PANTHER" id="PTHR43420">
    <property type="entry name" value="ACETYLTRANSFERASE"/>
    <property type="match status" value="1"/>
</dbReference>
<dbReference type="Proteomes" id="UP000182835">
    <property type="component" value="Unassembled WGS sequence"/>
</dbReference>
<dbReference type="RefSeq" id="WP_071864164.1">
    <property type="nucleotide sequence ID" value="NZ_JBHLVQ010000033.1"/>
</dbReference>
<evidence type="ECO:0000256" key="1">
    <source>
        <dbReference type="ARBA" id="ARBA00022679"/>
    </source>
</evidence>
<dbReference type="EMBL" id="JXKG01000003">
    <property type="protein sequence ID" value="OJG16147.1"/>
    <property type="molecule type" value="Genomic_DNA"/>
</dbReference>
<feature type="domain" description="N-acetyltransferase" evidence="3">
    <location>
        <begin position="3"/>
        <end position="175"/>
    </location>
</feature>
<dbReference type="AlphaFoldDB" id="A0A1L8R8T0"/>
<dbReference type="PROSITE" id="PS51186">
    <property type="entry name" value="GNAT"/>
    <property type="match status" value="1"/>
</dbReference>
<sequence>MEVKTHLATAKEKAAVVAFFNKVMPQIDYPVVSWIPAVYPVVADVTKALTNEELYLATIADEIVGSVILNHAHEAEYSEIAWEDRTLSDTEFLVIHTLLADHNYKGQGIGKSLLACAKEVALAKQCQAIRLDVFAANLPAKSLYEKCGYQWRERKELRAFDDRGRDTCDLYELIL</sequence>
<accession>A0A1L8R8T0</accession>
<keyword evidence="2" id="KW-0012">Acyltransferase</keyword>
<evidence type="ECO:0000259" key="3">
    <source>
        <dbReference type="PROSITE" id="PS51186"/>
    </source>
</evidence>
<dbReference type="Pfam" id="PF00583">
    <property type="entry name" value="Acetyltransf_1"/>
    <property type="match status" value="1"/>
</dbReference>
<evidence type="ECO:0000313" key="4">
    <source>
        <dbReference type="EMBL" id="OJG16147.1"/>
    </source>
</evidence>
<comment type="caution">
    <text evidence="4">The sequence shown here is derived from an EMBL/GenBank/DDBJ whole genome shotgun (WGS) entry which is preliminary data.</text>
</comment>
<dbReference type="PANTHER" id="PTHR43420:SF52">
    <property type="entry name" value="N-ACETYLTRANSFERASE YODP"/>
    <property type="match status" value="1"/>
</dbReference>
<dbReference type="InterPro" id="IPR016181">
    <property type="entry name" value="Acyl_CoA_acyltransferase"/>
</dbReference>
<name>A0A1L8R8T0_9ENTE</name>
<dbReference type="OrthoDB" id="357176at2"/>
<evidence type="ECO:0000313" key="5">
    <source>
        <dbReference type="Proteomes" id="UP000182835"/>
    </source>
</evidence>
<dbReference type="GO" id="GO:0016747">
    <property type="term" value="F:acyltransferase activity, transferring groups other than amino-acyl groups"/>
    <property type="evidence" value="ECO:0007669"/>
    <property type="project" value="InterPro"/>
</dbReference>
<keyword evidence="1" id="KW-0808">Transferase</keyword>